<feature type="domain" description="Magnesium transporter MgtE intracellular" evidence="6">
    <location>
        <begin position="1805"/>
        <end position="1915"/>
    </location>
</feature>
<dbReference type="GO" id="GO:0015095">
    <property type="term" value="F:magnesium ion transmembrane transporter activity"/>
    <property type="evidence" value="ECO:0007669"/>
    <property type="project" value="InterPro"/>
</dbReference>
<dbReference type="InterPro" id="IPR006668">
    <property type="entry name" value="Mg_transptr_MgtE_intracell_dom"/>
</dbReference>
<feature type="signal peptide" evidence="4">
    <location>
        <begin position="1"/>
        <end position="34"/>
    </location>
</feature>
<accession>A0A5B8MUI9</accession>
<keyword evidence="8" id="KW-1185">Reference proteome</keyword>
<feature type="domain" description="Magnesium transporter MgtE intracellular" evidence="6">
    <location>
        <begin position="927"/>
        <end position="1028"/>
    </location>
</feature>
<feature type="region of interest" description="Disordered" evidence="3">
    <location>
        <begin position="640"/>
        <end position="668"/>
    </location>
</feature>
<feature type="domain" description="Magnesium transporter MgtE intracellular" evidence="6">
    <location>
        <begin position="1036"/>
        <end position="1127"/>
    </location>
</feature>
<feature type="chain" id="PRO_5022874471" description="Magnesium transporter MgtE intracellular domain-containing protein" evidence="4">
    <location>
        <begin position="35"/>
        <end position="2175"/>
    </location>
</feature>
<evidence type="ECO:0000313" key="7">
    <source>
        <dbReference type="EMBL" id="QDZ23986.1"/>
    </source>
</evidence>
<dbReference type="InterPro" id="IPR038076">
    <property type="entry name" value="MgtE_N_sf"/>
</dbReference>
<evidence type="ECO:0000256" key="2">
    <source>
        <dbReference type="ARBA" id="ARBA00023157"/>
    </source>
</evidence>
<feature type="domain" description="Magnesium transporter MgtE intracellular" evidence="6">
    <location>
        <begin position="1277"/>
        <end position="1368"/>
    </location>
</feature>
<keyword evidence="1" id="KW-0677">Repeat</keyword>
<dbReference type="InterPro" id="IPR003609">
    <property type="entry name" value="Pan_app"/>
</dbReference>
<sequence>MRRGTSDRGRSLFLFLFLFLFLLLFFFCVAVVETAGVVEVEVYTNAEQGGVDGIGGEDGGHPPPPPYFGSVDLLIRNGGSSSVDLGDLTAHFFLGEDPSNAHKYDGLVWSALRETREGSFDFVEDVEVTFTECHGNATSWSAEAGARVRMDIAFGKSQHLPPASRALVRTRVTKRVWPREPLDDVSPWSHLRELASPVVFSALDSNQESMVHFAENRRVVLSDGSGKILWGHYPSGYDAASSSGEELCGMKRGGGTSRKTVANYARRSLLQNFAQEVYLQEFSLPCEDIGSVIRMDSRFDESLPQLQYVKLLISNEGEAPASLDGLRIPFPYRELGEEHKLVAACTNPVLLGSSMTNAWSDDICDHIDITVSEDEFVVEFKNFTLCPYCRIDAFSDALSLFAVYDEHWQRVQIEVTLGASSCASSGSVVSDPSAHMSTLSVNRVKMDPGNCHTMLNVHYGGTILSKPELKASSATECCDLCHKEPTCNVWTWCDSLIGCSNGEEDKCVLKYEVELEPTILSKGKYTPWASGYLGLTQEPMRAPPTTVSPTYTSITSSCTSEISGLAAACTNGNMASSMSVSQCCQRIAETDSMCLCNKDFGFEMAAMQESLETFSESQCSHIPCASSAIAAPIQQKSLAGSPLSRKSGTAAQGQQGQPAKSQAQGRAPLLPPNCGLENIKTDLVMESNSNYNKIFLVGSLTNTARRSVTLGDFTVPIFFSRGAKGYDNKWYRANPDEFVVECKDPVITTTQFGTVERRRMSCDNMKVTVDEEGILFMLRGVELCPGCSIGGSQEMPMWEIRHAANFPLDFIHINPALASNGPIIGKPFCDTFEDSLEIQEALEMNPMDMNVQPQEISDQVWREPSDTNTAQDLLLGTPTSAGGLAGSEPGIGNAAALNVGQKPYQTVTPDQLRLLAPGQAAMLLKDMHPAAAAQALAGLQPQEAIPILQAMSPADAGKIADAMPGPDVADLLRYMQPNAASQLVAAMSPVVAASALQQLQPQQAQAILSLVDNQHATRLQNAMPPASASPGRLSRLPPAQAAALLQQLYPAQAAAALRGLTPAQAAAILEVMPPEDAAQIMDVMPGGAAADLLGAMDPYAAQQLFSNMSPVVSADALRQMPPEKASALMTSTSTPSSRQPIGAGTPIVTSQQLAAMSPAQAAMALRGMSPMQAAEALAGLEPWRAAPILQALSPTDAGPIMDSMPGTEIAGILRYMDPAEAAALLEQMSPVVAASALQQLQPQQAQTILGLMDNRDATRLQNAMPPASASPLRLSRMSPAQAATLLQQLYPTQAAAALRGLTPAQAAAILEVMPPEDAAQIMDVMPGGAAADLLGAMDPYAAQQLFSNMSPVVSADALRQMPPEKASALMTSTSTPSSRQPIGAGTPIVTSQQLAAMSPAQAAMALRGMSPMQAAEALAGLEPWRAAPILQALSPTDAGPIMDSMPGTEIAGILRYMDPAEAAALLEQMSPVVAASALQQLQPQQAQTILGLMDNRDATRLQNAMPPASASPLRLSRMSPAQAATLLQQLYPAQAAAALRGLTPAQAAAILEVMPPEDAAQIMDVMPGGAAADLLGAMDPYAAQQLLNNMSPLVRANALRHLGNPSAAGDLAGQDGRFGQIQNDGEVPIVDASAIHLFDIEKAQQIGTPMDLNGLTQQEKDALLAELLARAGRPVGSVAEQIDVAVANSDPVTLPPGALDEQANAEEEGILIEFSRWAKKSDLWEKADASEFELSSPDYVQGEAVLVDREDSIEARLPTKVKSVTLKHKLDAELDPRTPTISTASGEDYEAVLMEDATLWLIKDASFDDVGDAIDGAEATGIGGGKDDTVRLVSDVSPLQAARVLDSVDDALAADILAEMPLEDIARVIALLPADRAKRLIELLPKDRQEELIPLLDGVDAIAFEAIADFMPCESEKFQVSLRSKVLNGGTRYGITGTIENPTNQTLSLKGLEIRVGLSPWVKDATGVWERADNADYTVRCAWLGIGSVNFCDTASVVMENHTAVITLQGQLRAGEKVSGPPDGILMEVGRRGRALDLKNLPLIGVACPGQEVGQSMSRFEADQVGAGDLVTIDFSPWMRAAGSSTWQRGSEDEFSLSCKSGADACPGVGQATLSTSSSGQALEASFVASEPVDILLTAKDGSELDFREPIVTSGFDASAKLVNNGTAWDIQLSK</sequence>
<evidence type="ECO:0000259" key="5">
    <source>
        <dbReference type="SMART" id="SM00223"/>
    </source>
</evidence>
<dbReference type="Pfam" id="PF14295">
    <property type="entry name" value="PAN_4"/>
    <property type="match status" value="1"/>
</dbReference>
<dbReference type="PANTHER" id="PTHR43773:SF1">
    <property type="entry name" value="MAGNESIUM TRANSPORTER MGTE"/>
    <property type="match status" value="1"/>
</dbReference>
<dbReference type="GO" id="GO:0006508">
    <property type="term" value="P:proteolysis"/>
    <property type="evidence" value="ECO:0007669"/>
    <property type="project" value="InterPro"/>
</dbReference>
<dbReference type="SUPFAM" id="SSF158791">
    <property type="entry name" value="MgtE N-terminal domain-like"/>
    <property type="match status" value="7"/>
</dbReference>
<dbReference type="PANTHER" id="PTHR43773">
    <property type="entry name" value="MAGNESIUM TRANSPORTER MGTE"/>
    <property type="match status" value="1"/>
</dbReference>
<keyword evidence="2" id="KW-1015">Disulfide bond</keyword>
<gene>
    <name evidence="7" type="ORF">A3770_12p65040</name>
</gene>
<protein>
    <recommendedName>
        <fullName evidence="9">Magnesium transporter MgtE intracellular domain-containing protein</fullName>
    </recommendedName>
</protein>
<dbReference type="EMBL" id="CP031045">
    <property type="protein sequence ID" value="QDZ23986.1"/>
    <property type="molecule type" value="Genomic_DNA"/>
</dbReference>
<dbReference type="Pfam" id="PF03448">
    <property type="entry name" value="MgtE_N"/>
    <property type="match status" value="6"/>
</dbReference>
<dbReference type="Gene3D" id="3.50.4.10">
    <property type="entry name" value="Hepatocyte Growth Factor"/>
    <property type="match status" value="1"/>
</dbReference>
<reference evidence="7 8" key="1">
    <citation type="submission" date="2018-07" db="EMBL/GenBank/DDBJ databases">
        <title>The complete nuclear genome of the prasinophyte Chloropicon primus (CCMP1205).</title>
        <authorList>
            <person name="Pombert J.-F."/>
            <person name="Otis C."/>
            <person name="Turmel M."/>
            <person name="Lemieux C."/>
        </authorList>
    </citation>
    <scope>NUCLEOTIDE SEQUENCE [LARGE SCALE GENOMIC DNA]</scope>
    <source>
        <strain evidence="7 8">CCMP1205</strain>
    </source>
</reference>
<dbReference type="Gene3D" id="1.25.60.10">
    <property type="entry name" value="MgtE N-terminal domain-like"/>
    <property type="match status" value="6"/>
</dbReference>
<feature type="domain" description="Magnesium transporter MgtE intracellular" evidence="6">
    <location>
        <begin position="1397"/>
        <end position="1498"/>
    </location>
</feature>
<dbReference type="SMART" id="SM00223">
    <property type="entry name" value="APPLE"/>
    <property type="match status" value="1"/>
</dbReference>
<dbReference type="SMART" id="SM00924">
    <property type="entry name" value="MgtE_N"/>
    <property type="match status" value="7"/>
</dbReference>
<keyword evidence="4" id="KW-0732">Signal</keyword>
<feature type="domain" description="Magnesium transporter MgtE intracellular" evidence="6">
    <location>
        <begin position="1156"/>
        <end position="1257"/>
    </location>
</feature>
<dbReference type="InterPro" id="IPR006669">
    <property type="entry name" value="MgtE_transporter"/>
</dbReference>
<dbReference type="GO" id="GO:0005576">
    <property type="term" value="C:extracellular region"/>
    <property type="evidence" value="ECO:0007669"/>
    <property type="project" value="InterPro"/>
</dbReference>
<evidence type="ECO:0000313" key="8">
    <source>
        <dbReference type="Proteomes" id="UP000316726"/>
    </source>
</evidence>
<name>A0A5B8MUI9_9CHLO</name>
<evidence type="ECO:0000256" key="3">
    <source>
        <dbReference type="SAM" id="MobiDB-lite"/>
    </source>
</evidence>
<feature type="domain" description="Magnesium transporter MgtE intracellular" evidence="6">
    <location>
        <begin position="1518"/>
        <end position="1608"/>
    </location>
</feature>
<dbReference type="Proteomes" id="UP000316726">
    <property type="component" value="Chromosome 12"/>
</dbReference>
<evidence type="ECO:0008006" key="9">
    <source>
        <dbReference type="Google" id="ProtNLM"/>
    </source>
</evidence>
<evidence type="ECO:0000256" key="4">
    <source>
        <dbReference type="SAM" id="SignalP"/>
    </source>
</evidence>
<feature type="compositionally biased region" description="Low complexity" evidence="3">
    <location>
        <begin position="648"/>
        <end position="665"/>
    </location>
</feature>
<organism evidence="7 8">
    <name type="scientific">Chloropicon primus</name>
    <dbReference type="NCBI Taxonomy" id="1764295"/>
    <lineage>
        <taxon>Eukaryota</taxon>
        <taxon>Viridiplantae</taxon>
        <taxon>Chlorophyta</taxon>
        <taxon>Chloropicophyceae</taxon>
        <taxon>Chloropicales</taxon>
        <taxon>Chloropicaceae</taxon>
        <taxon>Chloropicon</taxon>
    </lineage>
</organism>
<evidence type="ECO:0000259" key="6">
    <source>
        <dbReference type="SMART" id="SM00924"/>
    </source>
</evidence>
<dbReference type="InterPro" id="IPR000177">
    <property type="entry name" value="Apple"/>
</dbReference>
<proteinExistence type="predicted"/>
<dbReference type="GO" id="GO:0016020">
    <property type="term" value="C:membrane"/>
    <property type="evidence" value="ECO:0007669"/>
    <property type="project" value="InterPro"/>
</dbReference>
<feature type="domain" description="Apple" evidence="5">
    <location>
        <begin position="451"/>
        <end position="531"/>
    </location>
</feature>
<evidence type="ECO:0000256" key="1">
    <source>
        <dbReference type="ARBA" id="ARBA00022737"/>
    </source>
</evidence>